<evidence type="ECO:0000313" key="5">
    <source>
        <dbReference type="EMBL" id="WBO68708.1"/>
    </source>
</evidence>
<evidence type="ECO:0008006" key="7">
    <source>
        <dbReference type="Google" id="ProtNLM"/>
    </source>
</evidence>
<feature type="domain" description="GHMP kinase C-terminal" evidence="4">
    <location>
        <begin position="217"/>
        <end position="283"/>
    </location>
</feature>
<protein>
    <recommendedName>
        <fullName evidence="7">Kinase</fullName>
    </recommendedName>
</protein>
<proteinExistence type="predicted"/>
<evidence type="ECO:0000256" key="2">
    <source>
        <dbReference type="ARBA" id="ARBA00022777"/>
    </source>
</evidence>
<feature type="domain" description="GHMP kinase N-terminal" evidence="3">
    <location>
        <begin position="79"/>
        <end position="145"/>
    </location>
</feature>
<dbReference type="Pfam" id="PF00288">
    <property type="entry name" value="GHMP_kinases_N"/>
    <property type="match status" value="1"/>
</dbReference>
<sequence length="309" mass="32414">MPLNTSTALAGTAVHVRGTYRSIAHHGEILQGVFEAGGRLRRGLITLPCPLYSSQALFEPSTTTDGVTVREPWRTKAGRAAELALRTLGGPWTGGLLRVTSDIPLGRGFGSSTADVLAAIGAVFRAAGRDPGPAQSAALAVAAETASDALMYPHRAVLFAHRQGESLEDLGGGLMPLAVLGFGTSRDGAGVDTLELPPARYTVWEIEAFRPLLGMARRAVRTGDVALLGRVATASARLNQRHLPVPGLDELLRVAGEVGAAGLQVAHSGDVAGLLFDPRRPDAEARTDKARTRLAALGIEDTWHFTIDG</sequence>
<keyword evidence="6" id="KW-1185">Reference proteome</keyword>
<evidence type="ECO:0000259" key="4">
    <source>
        <dbReference type="Pfam" id="PF08544"/>
    </source>
</evidence>
<evidence type="ECO:0000313" key="6">
    <source>
        <dbReference type="Proteomes" id="UP001212326"/>
    </source>
</evidence>
<dbReference type="InterPro" id="IPR020568">
    <property type="entry name" value="Ribosomal_Su5_D2-typ_SF"/>
</dbReference>
<reference evidence="5 6" key="1">
    <citation type="submission" date="2022-12" db="EMBL/GenBank/DDBJ databases">
        <authorList>
            <person name="Mo P."/>
        </authorList>
    </citation>
    <scope>NUCLEOTIDE SEQUENCE [LARGE SCALE GENOMIC DNA]</scope>
    <source>
        <strain evidence="5 6">HUAS 2-6</strain>
    </source>
</reference>
<keyword evidence="2" id="KW-0418">Kinase</keyword>
<evidence type="ECO:0000259" key="3">
    <source>
        <dbReference type="Pfam" id="PF00288"/>
    </source>
</evidence>
<dbReference type="EMBL" id="CP115300">
    <property type="protein sequence ID" value="WBO68708.1"/>
    <property type="molecule type" value="Genomic_DNA"/>
</dbReference>
<evidence type="ECO:0000256" key="1">
    <source>
        <dbReference type="ARBA" id="ARBA00022679"/>
    </source>
</evidence>
<gene>
    <name evidence="5" type="ORF">O1G22_40855</name>
</gene>
<dbReference type="InterPro" id="IPR014721">
    <property type="entry name" value="Ribsml_uS5_D2-typ_fold_subgr"/>
</dbReference>
<dbReference type="RefSeq" id="WP_270085936.1">
    <property type="nucleotide sequence ID" value="NZ_CP115300.1"/>
</dbReference>
<organism evidence="5 6">
    <name type="scientific">Streptomyces camelliae</name>
    <dbReference type="NCBI Taxonomy" id="3004093"/>
    <lineage>
        <taxon>Bacteria</taxon>
        <taxon>Bacillati</taxon>
        <taxon>Actinomycetota</taxon>
        <taxon>Actinomycetes</taxon>
        <taxon>Kitasatosporales</taxon>
        <taxon>Streptomycetaceae</taxon>
        <taxon>Streptomyces</taxon>
    </lineage>
</organism>
<dbReference type="InterPro" id="IPR013750">
    <property type="entry name" value="GHMP_kinase_C_dom"/>
</dbReference>
<name>A0ABY7PDL3_9ACTN</name>
<dbReference type="PIRSF" id="PIRSF033887">
    <property type="entry name" value="PduX"/>
    <property type="match status" value="1"/>
</dbReference>
<dbReference type="InterPro" id="IPR006204">
    <property type="entry name" value="GHMP_kinase_N_dom"/>
</dbReference>
<dbReference type="SUPFAM" id="SSF54211">
    <property type="entry name" value="Ribosomal protein S5 domain 2-like"/>
    <property type="match status" value="1"/>
</dbReference>
<dbReference type="Gene3D" id="3.30.230.10">
    <property type="match status" value="1"/>
</dbReference>
<dbReference type="InterPro" id="IPR012363">
    <property type="entry name" value="PduX"/>
</dbReference>
<keyword evidence="1" id="KW-0808">Transferase</keyword>
<accession>A0ABY7PDL3</accession>
<dbReference type="Pfam" id="PF08544">
    <property type="entry name" value="GHMP_kinases_C"/>
    <property type="match status" value="1"/>
</dbReference>
<dbReference type="Proteomes" id="UP001212326">
    <property type="component" value="Chromosome"/>
</dbReference>